<evidence type="ECO:0000313" key="10">
    <source>
        <dbReference type="EMBL" id="OGZ66130.1"/>
    </source>
</evidence>
<accession>A0A1G2HVA2</accession>
<evidence type="ECO:0000256" key="6">
    <source>
        <dbReference type="ARBA" id="ARBA00023145"/>
    </source>
</evidence>
<dbReference type="GO" id="GO:0004014">
    <property type="term" value="F:adenosylmethionine decarboxylase activity"/>
    <property type="evidence" value="ECO:0007669"/>
    <property type="project" value="InterPro"/>
</dbReference>
<keyword evidence="2" id="KW-0210">Decarboxylase</keyword>
<sequence length="130" mass="14769">MMHFGEHLTIDGYGGSFEKLNSEELVLKCLNELPEKIGMNKFAEPSVYQALPNDKKDPGGWTGFVVIQESHISIHTFPARGFVSADVYTCKNGLDVEFVIKYFKEAFDLQDIEQNFIKRGTKYPKESISK</sequence>
<evidence type="ECO:0000256" key="9">
    <source>
        <dbReference type="ARBA" id="ARBA00023317"/>
    </source>
</evidence>
<reference evidence="10 11" key="1">
    <citation type="journal article" date="2016" name="Nat. Commun.">
        <title>Thousands of microbial genomes shed light on interconnected biogeochemical processes in an aquifer system.</title>
        <authorList>
            <person name="Anantharaman K."/>
            <person name="Brown C.T."/>
            <person name="Hug L.A."/>
            <person name="Sharon I."/>
            <person name="Castelle C.J."/>
            <person name="Probst A.J."/>
            <person name="Thomas B.C."/>
            <person name="Singh A."/>
            <person name="Wilkins M.J."/>
            <person name="Karaoz U."/>
            <person name="Brodie E.L."/>
            <person name="Williams K.H."/>
            <person name="Hubbard S.S."/>
            <person name="Banfield J.F."/>
        </authorList>
    </citation>
    <scope>NUCLEOTIDE SEQUENCE [LARGE SCALE GENOMIC DNA]</scope>
</reference>
<dbReference type="InterPro" id="IPR016067">
    <property type="entry name" value="S-AdoMet_deCO2ase_core"/>
</dbReference>
<comment type="cofactor">
    <cofactor evidence="1">
        <name>pyruvate</name>
        <dbReference type="ChEBI" id="CHEBI:15361"/>
    </cofactor>
</comment>
<comment type="caution">
    <text evidence="10">The sequence shown here is derived from an EMBL/GenBank/DDBJ whole genome shotgun (WGS) entry which is preliminary data.</text>
</comment>
<dbReference type="Proteomes" id="UP000178380">
    <property type="component" value="Unassembled WGS sequence"/>
</dbReference>
<dbReference type="EMBL" id="MHOR01000034">
    <property type="protein sequence ID" value="OGZ66130.1"/>
    <property type="molecule type" value="Genomic_DNA"/>
</dbReference>
<evidence type="ECO:0000256" key="3">
    <source>
        <dbReference type="ARBA" id="ARBA00022813"/>
    </source>
</evidence>
<evidence type="ECO:0000256" key="1">
    <source>
        <dbReference type="ARBA" id="ARBA00001928"/>
    </source>
</evidence>
<evidence type="ECO:0000256" key="7">
    <source>
        <dbReference type="ARBA" id="ARBA00023239"/>
    </source>
</evidence>
<evidence type="ECO:0000256" key="4">
    <source>
        <dbReference type="ARBA" id="ARBA00023066"/>
    </source>
</evidence>
<dbReference type="STRING" id="1802205.A3C58_00645"/>
<evidence type="ECO:0000256" key="8">
    <source>
        <dbReference type="ARBA" id="ARBA00023270"/>
    </source>
</evidence>
<gene>
    <name evidence="10" type="ORF">A3C58_00645</name>
</gene>
<keyword evidence="3" id="KW-0068">Autocatalytic cleavage</keyword>
<dbReference type="InterPro" id="IPR003826">
    <property type="entry name" value="AdoMetDC_fam_prok"/>
</dbReference>
<dbReference type="PANTHER" id="PTHR33866:SF2">
    <property type="entry name" value="S-ADENOSYLMETHIONINE DECARBOXYLASE PROENZYME"/>
    <property type="match status" value="1"/>
</dbReference>
<dbReference type="InterPro" id="IPR017716">
    <property type="entry name" value="S-AdoMet_deCOase_pro-enz"/>
</dbReference>
<dbReference type="GO" id="GO:0008295">
    <property type="term" value="P:spermidine biosynthetic process"/>
    <property type="evidence" value="ECO:0007669"/>
    <property type="project" value="UniProtKB-KW"/>
</dbReference>
<dbReference type="AlphaFoldDB" id="A0A1G2HVA2"/>
<evidence type="ECO:0000313" key="11">
    <source>
        <dbReference type="Proteomes" id="UP000178380"/>
    </source>
</evidence>
<keyword evidence="7" id="KW-0456">Lyase</keyword>
<keyword evidence="4" id="KW-0745">Spermidine biosynthesis</keyword>
<dbReference type="Pfam" id="PF02675">
    <property type="entry name" value="AdoMet_dc"/>
    <property type="match status" value="1"/>
</dbReference>
<dbReference type="SUPFAM" id="SSF56276">
    <property type="entry name" value="S-adenosylmethionine decarboxylase"/>
    <property type="match status" value="1"/>
</dbReference>
<proteinExistence type="predicted"/>
<keyword evidence="6" id="KW-0865">Zymogen</keyword>
<keyword evidence="9" id="KW-0670">Pyruvate</keyword>
<evidence type="ECO:0000256" key="5">
    <source>
        <dbReference type="ARBA" id="ARBA00023115"/>
    </source>
</evidence>
<dbReference type="Gene3D" id="3.60.90.10">
    <property type="entry name" value="S-adenosylmethionine decarboxylase"/>
    <property type="match status" value="1"/>
</dbReference>
<dbReference type="NCBIfam" id="TIGR03330">
    <property type="entry name" value="SAM_DCase_Bsu"/>
    <property type="match status" value="1"/>
</dbReference>
<keyword evidence="5" id="KW-0620">Polyamine biosynthesis</keyword>
<evidence type="ECO:0000256" key="2">
    <source>
        <dbReference type="ARBA" id="ARBA00022793"/>
    </source>
</evidence>
<organism evidence="10 11">
    <name type="scientific">Candidatus Staskawiczbacteria bacterium RIFCSPHIGHO2_02_FULL_34_10</name>
    <dbReference type="NCBI Taxonomy" id="1802205"/>
    <lineage>
        <taxon>Bacteria</taxon>
        <taxon>Candidatus Staskawicziibacteriota</taxon>
    </lineage>
</organism>
<dbReference type="GO" id="GO:0005829">
    <property type="term" value="C:cytosol"/>
    <property type="evidence" value="ECO:0007669"/>
    <property type="project" value="TreeGrafter"/>
</dbReference>
<name>A0A1G2HVA2_9BACT</name>
<protein>
    <submittedName>
        <fullName evidence="10">S-adenosylmethionine decarboxylase proenzyme</fullName>
    </submittedName>
</protein>
<dbReference type="PANTHER" id="PTHR33866">
    <property type="entry name" value="S-ADENOSYLMETHIONINE DECARBOXYLASE PROENZYME"/>
    <property type="match status" value="1"/>
</dbReference>
<keyword evidence="8" id="KW-0704">Schiff base</keyword>